<protein>
    <submittedName>
        <fullName evidence="1">Putative lipoprotein</fullName>
    </submittedName>
</protein>
<evidence type="ECO:0000313" key="2">
    <source>
        <dbReference type="Proteomes" id="UP000013996"/>
    </source>
</evidence>
<reference evidence="1 2" key="1">
    <citation type="submission" date="2013-04" db="EMBL/GenBank/DDBJ databases">
        <authorList>
            <person name="Harkins D.M."/>
            <person name="Durkin A.S."/>
            <person name="Brinkac L.M."/>
            <person name="Haft D.H."/>
            <person name="Selengut J.D."/>
            <person name="Sanka R."/>
            <person name="DePew J."/>
            <person name="Purushe J."/>
            <person name="Hartskeerl R.A."/>
            <person name="Ahmed A."/>
            <person name="van der Linden H."/>
            <person name="Goris M.G.A."/>
            <person name="Vinetz J.M."/>
            <person name="Sutton G.G."/>
            <person name="Nierman W.C."/>
            <person name="Fouts D.E."/>
        </authorList>
    </citation>
    <scope>NUCLEOTIDE SEQUENCE [LARGE SCALE GENOMIC DNA]</scope>
    <source>
        <strain evidence="1 2">Sao Paulo</strain>
    </source>
</reference>
<sequence>MKNQMQYIKSFLPFLIFTFFATCIMVSCKESRTDSGLIPLSLITLAKEAEDQEKLNQCMGILPPGYVCTADLTPYPTSILRAELRNGSELISSVNTSDLPYHSGGCVKYYKITWNDGSDYKSSTLFFWNGKLKGVCAISMAKTNGEVKSYLLDISEEDGVIEKISEINSNGLTLKFYR</sequence>
<organism evidence="1 2">
    <name type="scientific">Leptospira yanagawae serovar Saopaulo str. Sao Paulo = ATCC 700523</name>
    <dbReference type="NCBI Taxonomy" id="1249483"/>
    <lineage>
        <taxon>Bacteria</taxon>
        <taxon>Pseudomonadati</taxon>
        <taxon>Spirochaetota</taxon>
        <taxon>Spirochaetia</taxon>
        <taxon>Leptospirales</taxon>
        <taxon>Leptospiraceae</taxon>
        <taxon>Leptospira</taxon>
    </lineage>
</organism>
<dbReference type="EMBL" id="AOGX02000010">
    <property type="protein sequence ID" value="EOQ90362.1"/>
    <property type="molecule type" value="Genomic_DNA"/>
</dbReference>
<name>A0A5E8HHG8_9LEPT</name>
<comment type="caution">
    <text evidence="1">The sequence shown here is derived from an EMBL/GenBank/DDBJ whole genome shotgun (WGS) entry which is preliminary data.</text>
</comment>
<accession>A0A5E8HHG8</accession>
<keyword evidence="1" id="KW-0449">Lipoprotein</keyword>
<evidence type="ECO:0000313" key="1">
    <source>
        <dbReference type="EMBL" id="EOQ90362.1"/>
    </source>
</evidence>
<proteinExistence type="predicted"/>
<dbReference type="OrthoDB" id="335758at2"/>
<dbReference type="RefSeq" id="WP_015676085.1">
    <property type="nucleotide sequence ID" value="NZ_AOGX02000010.1"/>
</dbReference>
<gene>
    <name evidence="1" type="ORF">LEP1GSC202_2203</name>
</gene>
<dbReference type="Proteomes" id="UP000013996">
    <property type="component" value="Unassembled WGS sequence"/>
</dbReference>
<dbReference type="PROSITE" id="PS51257">
    <property type="entry name" value="PROKAR_LIPOPROTEIN"/>
    <property type="match status" value="1"/>
</dbReference>
<dbReference type="AlphaFoldDB" id="A0A5E8HHG8"/>